<keyword evidence="5" id="KW-0813">Transport</keyword>
<dbReference type="AlphaFoldDB" id="A0A7H8QJ78"/>
<keyword evidence="8" id="KW-0863">Zinc-finger</keyword>
<evidence type="ECO:0000256" key="14">
    <source>
        <dbReference type="ARBA" id="ARBA00023140"/>
    </source>
</evidence>
<keyword evidence="9" id="KW-0862">Zinc</keyword>
<dbReference type="InterPro" id="IPR001117">
    <property type="entry name" value="Cu-oxidase_2nd"/>
</dbReference>
<dbReference type="PANTHER" id="PTHR11709">
    <property type="entry name" value="MULTI-COPPER OXIDASE"/>
    <property type="match status" value="1"/>
</dbReference>
<keyword evidence="14" id="KW-0576">Peroxisome</keyword>
<name>A0A7H8QJ78_TALRU</name>
<feature type="transmembrane region" description="Helical" evidence="16">
    <location>
        <begin position="33"/>
        <end position="59"/>
    </location>
</feature>
<dbReference type="OrthoDB" id="1701437at2759"/>
<evidence type="ECO:0000256" key="7">
    <source>
        <dbReference type="ARBA" id="ARBA00022723"/>
    </source>
</evidence>
<dbReference type="Proteomes" id="UP000509510">
    <property type="component" value="Chromosome I"/>
</dbReference>
<dbReference type="GO" id="GO:0016567">
    <property type="term" value="P:protein ubiquitination"/>
    <property type="evidence" value="ECO:0007669"/>
    <property type="project" value="UniProtKB-ARBA"/>
</dbReference>
<evidence type="ECO:0000259" key="20">
    <source>
        <dbReference type="Pfam" id="PF07732"/>
    </source>
</evidence>
<feature type="compositionally biased region" description="Acidic residues" evidence="15">
    <location>
        <begin position="1055"/>
        <end position="1069"/>
    </location>
</feature>
<evidence type="ECO:0000256" key="1">
    <source>
        <dbReference type="ARBA" id="ARBA00004585"/>
    </source>
</evidence>
<dbReference type="SUPFAM" id="SSF49503">
    <property type="entry name" value="Cupredoxins"/>
    <property type="match status" value="3"/>
</dbReference>
<dbReference type="GeneID" id="55988117"/>
<keyword evidence="6 16" id="KW-0812">Transmembrane</keyword>
<keyword evidence="10" id="KW-0653">Protein transport</keyword>
<dbReference type="GO" id="GO:0008270">
    <property type="term" value="F:zinc ion binding"/>
    <property type="evidence" value="ECO:0007669"/>
    <property type="project" value="UniProtKB-KW"/>
</dbReference>
<reference evidence="22" key="1">
    <citation type="submission" date="2020-06" db="EMBL/GenBank/DDBJ databases">
        <title>A chromosome-scale genome assembly of Talaromyces rugulosus W13939.</title>
        <authorList>
            <person name="Wang B."/>
            <person name="Guo L."/>
            <person name="Ye K."/>
            <person name="Wang L."/>
        </authorList>
    </citation>
    <scope>NUCLEOTIDE SEQUENCE [LARGE SCALE GENOMIC DNA]</scope>
    <source>
        <strain evidence="22">W13939</strain>
    </source>
</reference>
<evidence type="ECO:0000256" key="9">
    <source>
        <dbReference type="ARBA" id="ARBA00022833"/>
    </source>
</evidence>
<dbReference type="Pfam" id="PF00394">
    <property type="entry name" value="Cu-oxidase"/>
    <property type="match status" value="1"/>
</dbReference>
<dbReference type="GO" id="GO:0016562">
    <property type="term" value="P:protein import into peroxisome matrix, receptor recycling"/>
    <property type="evidence" value="ECO:0007669"/>
    <property type="project" value="UniProtKB-ARBA"/>
</dbReference>
<feature type="region of interest" description="Disordered" evidence="15">
    <location>
        <begin position="62"/>
        <end position="86"/>
    </location>
</feature>
<keyword evidence="13 16" id="KW-0472">Membrane</keyword>
<evidence type="ECO:0000256" key="2">
    <source>
        <dbReference type="ARBA" id="ARBA00004906"/>
    </source>
</evidence>
<comment type="similarity">
    <text evidence="3">Belongs to the pex2/pex10/pex12 family.</text>
</comment>
<comment type="pathway">
    <text evidence="2">Protein modification; protein ubiquitination.</text>
</comment>
<evidence type="ECO:0000256" key="5">
    <source>
        <dbReference type="ARBA" id="ARBA00022448"/>
    </source>
</evidence>
<organism evidence="21 22">
    <name type="scientific">Talaromyces rugulosus</name>
    <name type="common">Penicillium rugulosum</name>
    <dbReference type="NCBI Taxonomy" id="121627"/>
    <lineage>
        <taxon>Eukaryota</taxon>
        <taxon>Fungi</taxon>
        <taxon>Dikarya</taxon>
        <taxon>Ascomycota</taxon>
        <taxon>Pezizomycotina</taxon>
        <taxon>Eurotiomycetes</taxon>
        <taxon>Eurotiomycetidae</taxon>
        <taxon>Eurotiales</taxon>
        <taxon>Trichocomaceae</taxon>
        <taxon>Talaromyces</taxon>
        <taxon>Talaromyces sect. Islandici</taxon>
    </lineage>
</organism>
<evidence type="ECO:0000256" key="11">
    <source>
        <dbReference type="ARBA" id="ARBA00022989"/>
    </source>
</evidence>
<keyword evidence="7" id="KW-0479">Metal-binding</keyword>
<keyword evidence="12" id="KW-0186">Copper</keyword>
<dbReference type="EMBL" id="CP055898">
    <property type="protein sequence ID" value="QKX53525.1"/>
    <property type="molecule type" value="Genomic_DNA"/>
</dbReference>
<evidence type="ECO:0008006" key="23">
    <source>
        <dbReference type="Google" id="ProtNLM"/>
    </source>
</evidence>
<feature type="compositionally biased region" description="Low complexity" evidence="15">
    <location>
        <begin position="65"/>
        <end position="83"/>
    </location>
</feature>
<feature type="domain" description="Plastocyanin-like" evidence="17">
    <location>
        <begin position="239"/>
        <end position="404"/>
    </location>
</feature>
<dbReference type="InterPro" id="IPR006845">
    <property type="entry name" value="Pex_N"/>
</dbReference>
<proteinExistence type="inferred from homology"/>
<feature type="region of interest" description="Disordered" evidence="15">
    <location>
        <begin position="1"/>
        <end position="25"/>
    </location>
</feature>
<feature type="compositionally biased region" description="Polar residues" evidence="15">
    <location>
        <begin position="1"/>
        <end position="14"/>
    </location>
</feature>
<evidence type="ECO:0000256" key="12">
    <source>
        <dbReference type="ARBA" id="ARBA00023008"/>
    </source>
</evidence>
<comment type="similarity">
    <text evidence="4">Belongs to the multicopper oxidase family.</text>
</comment>
<dbReference type="GO" id="GO:0005778">
    <property type="term" value="C:peroxisomal membrane"/>
    <property type="evidence" value="ECO:0007669"/>
    <property type="project" value="UniProtKB-SubCell"/>
</dbReference>
<keyword evidence="11 16" id="KW-1133">Transmembrane helix</keyword>
<dbReference type="CDD" id="cd13857">
    <property type="entry name" value="CuRO_1_Diphenol_Ox"/>
    <property type="match status" value="1"/>
</dbReference>
<dbReference type="PANTHER" id="PTHR11709:SF414">
    <property type="entry name" value="ADR239WP"/>
    <property type="match status" value="1"/>
</dbReference>
<feature type="region of interest" description="Disordered" evidence="15">
    <location>
        <begin position="1035"/>
        <end position="1069"/>
    </location>
</feature>
<dbReference type="InterPro" id="IPR011707">
    <property type="entry name" value="Cu-oxidase-like_N"/>
</dbReference>
<evidence type="ECO:0000256" key="3">
    <source>
        <dbReference type="ARBA" id="ARBA00008704"/>
    </source>
</evidence>
<dbReference type="Gene3D" id="2.60.40.420">
    <property type="entry name" value="Cupredoxins - blue copper proteins"/>
    <property type="match status" value="3"/>
</dbReference>
<dbReference type="KEGG" id="trg:TRUGW13939_00604"/>
<dbReference type="RefSeq" id="XP_035339704.1">
    <property type="nucleotide sequence ID" value="XM_035483811.1"/>
</dbReference>
<dbReference type="InterPro" id="IPR045087">
    <property type="entry name" value="Cu-oxidase_fam"/>
</dbReference>
<feature type="domain" description="Plastocyanin-like" evidence="19">
    <location>
        <begin position="501"/>
        <end position="589"/>
    </location>
</feature>
<evidence type="ECO:0000256" key="6">
    <source>
        <dbReference type="ARBA" id="ARBA00022692"/>
    </source>
</evidence>
<evidence type="ECO:0000313" key="21">
    <source>
        <dbReference type="EMBL" id="QKX53525.1"/>
    </source>
</evidence>
<dbReference type="InterPro" id="IPR011706">
    <property type="entry name" value="Cu-oxidase_C"/>
</dbReference>
<evidence type="ECO:0000259" key="18">
    <source>
        <dbReference type="Pfam" id="PF04757"/>
    </source>
</evidence>
<evidence type="ECO:0000256" key="10">
    <source>
        <dbReference type="ARBA" id="ARBA00022927"/>
    </source>
</evidence>
<evidence type="ECO:0000313" key="22">
    <source>
        <dbReference type="Proteomes" id="UP000509510"/>
    </source>
</evidence>
<protein>
    <recommendedName>
        <fullName evidence="23">Pex N-terminal domain-containing protein</fullName>
    </recommendedName>
</protein>
<evidence type="ECO:0000259" key="19">
    <source>
        <dbReference type="Pfam" id="PF07731"/>
    </source>
</evidence>
<dbReference type="GO" id="GO:0005507">
    <property type="term" value="F:copper ion binding"/>
    <property type="evidence" value="ECO:0007669"/>
    <property type="project" value="InterPro"/>
</dbReference>
<evidence type="ECO:0000256" key="15">
    <source>
        <dbReference type="SAM" id="MobiDB-lite"/>
    </source>
</evidence>
<gene>
    <name evidence="21" type="ORF">TRUGW13939_00604</name>
</gene>
<feature type="domain" description="Pex N-terminal" evidence="18">
    <location>
        <begin position="672"/>
        <end position="867"/>
    </location>
</feature>
<dbReference type="Pfam" id="PF07732">
    <property type="entry name" value="Cu-oxidase_3"/>
    <property type="match status" value="1"/>
</dbReference>
<evidence type="ECO:0000256" key="8">
    <source>
        <dbReference type="ARBA" id="ARBA00022771"/>
    </source>
</evidence>
<comment type="subcellular location">
    <subcellularLocation>
        <location evidence="1">Peroxisome membrane</location>
        <topology evidence="1">Multi-pass membrane protein</topology>
    </subcellularLocation>
</comment>
<dbReference type="Pfam" id="PF07731">
    <property type="entry name" value="Cu-oxidase_2"/>
    <property type="match status" value="1"/>
</dbReference>
<dbReference type="GO" id="GO:0016491">
    <property type="term" value="F:oxidoreductase activity"/>
    <property type="evidence" value="ECO:0007669"/>
    <property type="project" value="InterPro"/>
</dbReference>
<dbReference type="InterPro" id="IPR008972">
    <property type="entry name" value="Cupredoxin"/>
</dbReference>
<evidence type="ECO:0000256" key="4">
    <source>
        <dbReference type="ARBA" id="ARBA00010609"/>
    </source>
</evidence>
<feature type="domain" description="Plastocyanin-like" evidence="20">
    <location>
        <begin position="114"/>
        <end position="228"/>
    </location>
</feature>
<evidence type="ECO:0000256" key="13">
    <source>
        <dbReference type="ARBA" id="ARBA00023136"/>
    </source>
</evidence>
<keyword evidence="22" id="KW-1185">Reference proteome</keyword>
<dbReference type="CDD" id="cd13886">
    <property type="entry name" value="CuRO_2_MCO_like_1"/>
    <property type="match status" value="1"/>
</dbReference>
<dbReference type="FunFam" id="2.60.40.420:FF:000045">
    <property type="entry name" value="Laccase 2"/>
    <property type="match status" value="1"/>
</dbReference>
<evidence type="ECO:0000256" key="16">
    <source>
        <dbReference type="SAM" id="Phobius"/>
    </source>
</evidence>
<accession>A0A7H8QJ78</accession>
<sequence length="1069" mass="119869">MDNKIAQQNESSSEMMPPVNSDPVPTKTSRKRLFLLVIISLALFVILSIGLGAGLGLGLKHDGKSVSSSPSSSSAPTSSTPPSWRRDPSEYILDMNSWDINAPPTTRHFDFTVSEIEGYPDGVLRSLYVVNGQYPAPLVRVNRGDRVLVNVTNQLSAAVTFHWHGLYQNGTNWMDGTAGITQCPIPPGTSFLYNFTVNMQYGTYWYHSHYKTQYMDGLFGPLIIHAPEEASYREMYDHDHVVLLNDYYHNMSATYVDDYLAPGNENNEPVPDNGLIQGANYFNCSTLDPSHGHTCYQNSTRAQFNVQQNQRYRFRIINAGGFGMFQFAVDNHTLSVIEADSTMVEPLGVNRLDIAVAERYSVVLNANQSANNYWIRATMDTYCFTTSNPVLNTANIKGILSYTNDTSDPVSGVSAEWPGEDPNVLCVDMNTTLLVPAEPQQAPKADLFFSLQFAFSIREYALDRAYINGSTWYQSETPTLNVVVPALQAGNATFNQTGVASGYGLSNQYIIDLPNYAVVDVLVTNFDDSSHPFHLHGHQFWVIATSEEQYFDYSAYDSFNLTNPLRRDTVMVDSFGWTLIRFVNDNPAMTSANFAAAQRRVLERRRLLEAEARTRLADQQRASRVNPATLDRLPYPLNRLSSSGVHAWNQIQGREGTRPQFRVGQVDAELLDEELLGLLNGQVGEALKYFGSHIRDDWSSEIQLALRALLFKISIWDHNASYGAALQGLQYVDSRSKSLIPPSPTKWQKSLYGLFTVGGRYAWEKWENWLIDRENGYEEPSGDIRLFSRITNLVSTSHSIAAFASFLVFLVNGRYRTLIDRILRIRLAPPSNQVSREVSFEYLNRQLVWHAFTEFLLFLLPLVGISRWRRWVSRAWKKAVTAMRVSDDNDTPSEKQGQLAFLPERTCAICYNEQNPAATSEADILGASSGGVIGSAQTDITNPYETIPCGCIYCFVCITERLEAEEGEGWICLRCGEIVKQCKPWNGNVLEEAPRQSTSGKVVGFAVADETVEAQPSEETAFDTDREEVDRLAHFEADDDTLHGSNTWSTVEREPLDEDNSNDEPAESK</sequence>
<dbReference type="Pfam" id="PF04757">
    <property type="entry name" value="Pex2_Pex12"/>
    <property type="match status" value="1"/>
</dbReference>
<evidence type="ECO:0000259" key="17">
    <source>
        <dbReference type="Pfam" id="PF00394"/>
    </source>
</evidence>